<protein>
    <recommendedName>
        <fullName evidence="3 7">3-deoxy-D-manno-octulosonic acid transferase</fullName>
        <shortName evidence="7">Kdo transferase</shortName>
        <ecNumber evidence="2 7">2.4.99.12</ecNumber>
    </recommendedName>
    <alternativeName>
        <fullName evidence="5 7">Lipid IV(A) 3-deoxy-D-manno-octulosonic acid transferase</fullName>
    </alternativeName>
</protein>
<organism evidence="9 10">
    <name type="scientific">Rhodoferax potami</name>
    <dbReference type="NCBI Taxonomy" id="3068338"/>
    <lineage>
        <taxon>Bacteria</taxon>
        <taxon>Pseudomonadati</taxon>
        <taxon>Pseudomonadota</taxon>
        <taxon>Betaproteobacteria</taxon>
        <taxon>Burkholderiales</taxon>
        <taxon>Comamonadaceae</taxon>
        <taxon>Rhodoferax</taxon>
    </lineage>
</organism>
<gene>
    <name evidence="9" type="ORF">RAE19_04445</name>
</gene>
<dbReference type="Gene3D" id="3.40.50.11720">
    <property type="entry name" value="3-Deoxy-D-manno-octulosonic-acid transferase, N-terminal domain"/>
    <property type="match status" value="1"/>
</dbReference>
<keyword evidence="10" id="KW-1185">Reference proteome</keyword>
<dbReference type="EC" id="2.4.99.12" evidence="2 7"/>
<comment type="caution">
    <text evidence="9">The sequence shown here is derived from an EMBL/GenBank/DDBJ whole genome shotgun (WGS) entry which is preliminary data.</text>
</comment>
<evidence type="ECO:0000259" key="8">
    <source>
        <dbReference type="Pfam" id="PF04413"/>
    </source>
</evidence>
<keyword evidence="4 7" id="KW-0808">Transferase</keyword>
<comment type="function">
    <text evidence="7">Involved in lipopolysaccharide (LPS) biosynthesis. Catalyzes the transfer of 3-deoxy-D-manno-octulosonate (Kdo) residue(s) from CMP-Kdo to lipid IV(A), the tetraacyldisaccharide-1,4'-bisphosphate precursor of lipid A.</text>
</comment>
<dbReference type="Pfam" id="PF04413">
    <property type="entry name" value="Glycos_transf_N"/>
    <property type="match status" value="1"/>
</dbReference>
<dbReference type="InterPro" id="IPR039901">
    <property type="entry name" value="Kdotransferase"/>
</dbReference>
<dbReference type="GO" id="GO:0043842">
    <property type="term" value="F:Kdo transferase activity"/>
    <property type="evidence" value="ECO:0007669"/>
    <property type="project" value="UniProtKB-EC"/>
</dbReference>
<feature type="domain" description="3-deoxy-D-manno-octulosonic-acid transferase N-terminal" evidence="8">
    <location>
        <begin position="36"/>
        <end position="220"/>
    </location>
</feature>
<dbReference type="InterPro" id="IPR038107">
    <property type="entry name" value="Glycos_transf_N_sf"/>
</dbReference>
<dbReference type="PANTHER" id="PTHR42755:SF1">
    <property type="entry name" value="3-DEOXY-D-MANNO-OCTULOSONIC ACID TRANSFERASE, MITOCHONDRIAL-RELATED"/>
    <property type="match status" value="1"/>
</dbReference>
<reference evidence="9 10" key="1">
    <citation type="submission" date="2023-08" db="EMBL/GenBank/DDBJ databases">
        <title>Rhodoferax potami sp. nov. and Rhodoferax mekongensis sp. nov., isolated from the Mekong River in Thailand.</title>
        <authorList>
            <person name="Kitikhun S."/>
            <person name="Charoenyingcharoen P."/>
            <person name="Siriarchawattana P."/>
            <person name="Likhitrattanapisal S."/>
            <person name="Nilsakha T."/>
            <person name="Chanpet A."/>
            <person name="Rattanawaree P."/>
            <person name="Ingsriswang S."/>
        </authorList>
    </citation>
    <scope>NUCLEOTIDE SEQUENCE [LARGE SCALE GENOMIC DNA]</scope>
    <source>
        <strain evidence="9 10">TBRC 17660</strain>
    </source>
</reference>
<evidence type="ECO:0000313" key="10">
    <source>
        <dbReference type="Proteomes" id="UP001321700"/>
    </source>
</evidence>
<name>A0ABU3KKU1_9BURK</name>
<comment type="similarity">
    <text evidence="7">Belongs to the glycosyltransferase group 1 family.</text>
</comment>
<keyword evidence="7" id="KW-0448">Lipopolysaccharide biosynthesis</keyword>
<comment type="pathway">
    <text evidence="1 7">Bacterial outer membrane biogenesis; LPS core biosynthesis.</text>
</comment>
<comment type="catalytic activity">
    <reaction evidence="6 7">
        <text>lipid IVA (E. coli) + CMP-3-deoxy-beta-D-manno-octulosonate = alpha-Kdo-(2-&gt;6)-lipid IVA (E. coli) + CMP + H(+)</text>
        <dbReference type="Rhea" id="RHEA:28066"/>
        <dbReference type="ChEBI" id="CHEBI:15378"/>
        <dbReference type="ChEBI" id="CHEBI:58603"/>
        <dbReference type="ChEBI" id="CHEBI:60364"/>
        <dbReference type="ChEBI" id="CHEBI:60377"/>
        <dbReference type="ChEBI" id="CHEBI:85987"/>
        <dbReference type="EC" id="2.4.99.12"/>
    </reaction>
</comment>
<dbReference type="Gene3D" id="3.40.50.2000">
    <property type="entry name" value="Glycogen Phosphorylase B"/>
    <property type="match status" value="1"/>
</dbReference>
<evidence type="ECO:0000313" key="9">
    <source>
        <dbReference type="EMBL" id="MDT7517993.1"/>
    </source>
</evidence>
<evidence type="ECO:0000256" key="1">
    <source>
        <dbReference type="ARBA" id="ARBA00004713"/>
    </source>
</evidence>
<evidence type="ECO:0000256" key="4">
    <source>
        <dbReference type="ARBA" id="ARBA00022679"/>
    </source>
</evidence>
<evidence type="ECO:0000256" key="2">
    <source>
        <dbReference type="ARBA" id="ARBA00012621"/>
    </source>
</evidence>
<accession>A0ABU3KKU1</accession>
<comment type="subcellular location">
    <subcellularLocation>
        <location evidence="7">Cell membrane</location>
    </subcellularLocation>
</comment>
<keyword evidence="9" id="KW-0328">Glycosyltransferase</keyword>
<dbReference type="PANTHER" id="PTHR42755">
    <property type="entry name" value="3-DEOXY-MANNO-OCTULOSONATE CYTIDYLYLTRANSFERASE"/>
    <property type="match status" value="1"/>
</dbReference>
<evidence type="ECO:0000256" key="5">
    <source>
        <dbReference type="ARBA" id="ARBA00031445"/>
    </source>
</evidence>
<keyword evidence="7" id="KW-0472">Membrane</keyword>
<sequence>MMRALYSLLTYAAQPWVRRKLARRAKVEPLYGEWVEQRFGHYDDAVHFAPGPAAAAGGAPVVWLHAVSLGETRAAVALLARLRESLPGMRLVLTHGTATGREAGKALLQPGDVQVWQPWDTPSAVGRFLAHFRPDVGLLMETEVWPNLVAGCAQRGVPLCLVNARLSDKTYQQSRRLRWLAGPAYRGLHAVWAQSEADAQRLRALGAPVQAVLGNFKFDATPDATLLARGRAWRAGAGRPVLMFASSREGEEQMLLDVLKQKWTLAPVDIARAAPESIANGAQTGLRMPFQLLVVPRHPQRFAEVAQLFVDAGYSVSRRSQWGEAPETADVWVGDSLGEMALYFGLAHIALLGGSFAPLGGQNLIEAAACGVPVFMGPHLFNFTEASTLAADAGAALRCENIDHAVAEAAATAGDTARLQGMQDAALGLGAAHRGAALKTATEVAAVVRRGAITAPAGC</sequence>
<keyword evidence="7" id="KW-1003">Cell membrane</keyword>
<proteinExistence type="inferred from homology"/>
<evidence type="ECO:0000256" key="6">
    <source>
        <dbReference type="ARBA" id="ARBA00049183"/>
    </source>
</evidence>
<dbReference type="InterPro" id="IPR007507">
    <property type="entry name" value="Glycos_transf_N"/>
</dbReference>
<dbReference type="EMBL" id="JAVBIK010000001">
    <property type="protein sequence ID" value="MDT7517993.1"/>
    <property type="molecule type" value="Genomic_DNA"/>
</dbReference>
<dbReference type="Proteomes" id="UP001321700">
    <property type="component" value="Unassembled WGS sequence"/>
</dbReference>
<evidence type="ECO:0000256" key="7">
    <source>
        <dbReference type="RuleBase" id="RU365103"/>
    </source>
</evidence>
<evidence type="ECO:0000256" key="3">
    <source>
        <dbReference type="ARBA" id="ARBA00019077"/>
    </source>
</evidence>